<sequence length="61" mass="6660">MRKLPAKLTSAGSLRSKDGSLDYENIGWGKGGARVRGVVIKGENAWTTTEKEITPQMAYPH</sequence>
<gene>
    <name evidence="2" type="ORF">BRCON_0765</name>
</gene>
<dbReference type="KEGG" id="schv:BRCON_0765"/>
<dbReference type="EMBL" id="CP030759">
    <property type="protein sequence ID" value="AXA35542.1"/>
    <property type="molecule type" value="Genomic_DNA"/>
</dbReference>
<evidence type="ECO:0000256" key="1">
    <source>
        <dbReference type="SAM" id="MobiDB-lite"/>
    </source>
</evidence>
<accession>A0A2Z4Y499</accession>
<protein>
    <submittedName>
        <fullName evidence="2">Uncharacterized protein</fullName>
    </submittedName>
</protein>
<evidence type="ECO:0000313" key="2">
    <source>
        <dbReference type="EMBL" id="AXA35542.1"/>
    </source>
</evidence>
<evidence type="ECO:0000313" key="3">
    <source>
        <dbReference type="Proteomes" id="UP000262583"/>
    </source>
</evidence>
<dbReference type="Proteomes" id="UP000262583">
    <property type="component" value="Chromosome"/>
</dbReference>
<feature type="region of interest" description="Disordered" evidence="1">
    <location>
        <begin position="1"/>
        <end position="20"/>
    </location>
</feature>
<dbReference type="AlphaFoldDB" id="A0A2Z4Y499"/>
<reference evidence="2 3" key="1">
    <citation type="submission" date="2018-05" db="EMBL/GenBank/DDBJ databases">
        <title>A metagenomic window into the 2 km-deep terrestrial subsurface aquifer revealed taxonomically and functionally diverse microbial community comprising novel uncultured bacterial lineages.</title>
        <authorList>
            <person name="Kadnikov V.V."/>
            <person name="Mardanov A.V."/>
            <person name="Beletsky A.V."/>
            <person name="Banks D."/>
            <person name="Pimenov N.V."/>
            <person name="Frank Y.A."/>
            <person name="Karnachuk O.V."/>
            <person name="Ravin N.V."/>
        </authorList>
    </citation>
    <scope>NUCLEOTIDE SEQUENCE [LARGE SCALE GENOMIC DNA]</scope>
    <source>
        <strain evidence="2">BY</strain>
    </source>
</reference>
<proteinExistence type="predicted"/>
<name>A0A2Z4Y499_SUMC1</name>
<organism evidence="2 3">
    <name type="scientific">Sumerlaea chitinivorans</name>
    <dbReference type="NCBI Taxonomy" id="2250252"/>
    <lineage>
        <taxon>Bacteria</taxon>
        <taxon>Candidatus Sumerlaeota</taxon>
        <taxon>Candidatus Sumerlaeia</taxon>
        <taxon>Candidatus Sumerlaeales</taxon>
        <taxon>Candidatus Sumerlaeaceae</taxon>
        <taxon>Candidatus Sumerlaea</taxon>
    </lineage>
</organism>